<organism evidence="3 4">
    <name type="scientific">Cystoisospora suis</name>
    <dbReference type="NCBI Taxonomy" id="483139"/>
    <lineage>
        <taxon>Eukaryota</taxon>
        <taxon>Sar</taxon>
        <taxon>Alveolata</taxon>
        <taxon>Apicomplexa</taxon>
        <taxon>Conoidasida</taxon>
        <taxon>Coccidia</taxon>
        <taxon>Eucoccidiorida</taxon>
        <taxon>Eimeriorina</taxon>
        <taxon>Sarcocystidae</taxon>
        <taxon>Cystoisospora</taxon>
    </lineage>
</organism>
<feature type="compositionally biased region" description="Basic residues" evidence="2">
    <location>
        <begin position="1048"/>
        <end position="1060"/>
    </location>
</feature>
<dbReference type="GO" id="GO:0003723">
    <property type="term" value="F:RNA binding"/>
    <property type="evidence" value="ECO:0007669"/>
    <property type="project" value="InterPro"/>
</dbReference>
<dbReference type="InterPro" id="IPR040000">
    <property type="entry name" value="NOP9"/>
</dbReference>
<feature type="compositionally biased region" description="Low complexity" evidence="2">
    <location>
        <begin position="407"/>
        <end position="423"/>
    </location>
</feature>
<dbReference type="Pfam" id="PF22493">
    <property type="entry name" value="PUF_NOP9"/>
    <property type="match status" value="2"/>
</dbReference>
<dbReference type="OrthoDB" id="392571at2759"/>
<dbReference type="PANTHER" id="PTHR13102">
    <property type="entry name" value="NUCLEOLAR PROTEIN 9"/>
    <property type="match status" value="1"/>
</dbReference>
<feature type="region of interest" description="Disordered" evidence="2">
    <location>
        <begin position="1028"/>
        <end position="1176"/>
    </location>
</feature>
<dbReference type="EMBL" id="MIGC01000843">
    <property type="protein sequence ID" value="PHJ24131.1"/>
    <property type="molecule type" value="Genomic_DNA"/>
</dbReference>
<feature type="compositionally biased region" description="Basic residues" evidence="2">
    <location>
        <begin position="1"/>
        <end position="14"/>
    </location>
</feature>
<evidence type="ECO:0000313" key="3">
    <source>
        <dbReference type="EMBL" id="PHJ24131.1"/>
    </source>
</evidence>
<feature type="compositionally biased region" description="Low complexity" evidence="2">
    <location>
        <begin position="677"/>
        <end position="694"/>
    </location>
</feature>
<feature type="region of interest" description="Disordered" evidence="2">
    <location>
        <begin position="1"/>
        <end position="183"/>
    </location>
</feature>
<feature type="compositionally biased region" description="Basic and acidic residues" evidence="2">
    <location>
        <begin position="1113"/>
        <end position="1129"/>
    </location>
</feature>
<feature type="compositionally biased region" description="Basic and acidic residues" evidence="2">
    <location>
        <begin position="155"/>
        <end position="169"/>
    </location>
</feature>
<gene>
    <name evidence="3" type="ORF">CSUI_002022</name>
</gene>
<sequence>MAKRRGGRRHKSKVKNTSLLCGDDEESSHLQNGEEGEEEEGEGENRRSERVEDEVLQKGGGIVSSKHSKERHGGDDDEEDAHHLSSSQRKTHRNKSKRGEDEDAYPHHREERYHTEEKQGGRGRQEGERTIRKGDLTYVEEEEIDRFPYSSSENQMKKKELQPKKDRAGTSDGNRTASSSGSGSFSEYFAHIKQVIEQKPFKSDEEWEIFITATAEEIASKASLVLTDQKCSKVVEKILGLLTTFVSSRSSSQCGDSRDTERESRCIDAFVVLLRKIAGCAGQLAVHMNGSHVLQTLLASLPAILSAEGRLKEAKARTKDKNGEEKHGDDSTSQSVEDLALYCLHTMQSENGGWVSLMYHHSGSHIFRAAIRACAGIYALPSVEELGRRKPRKGRFQTSEALGFVGSAAPSSSCPSSVSRDGSTGFGGKGQEGPPVQVMDIPSSFRSLLKNVTKDVVSSLVADRYTLLFDVYASPALQSLLFVLNHIGLEKEKQNILAAIFFGQQGANMMNTSAGDMHSQRAEMVQLGDALIDSATGSRLLEVAIPLLGPAEFQVFFSSWVIKRIDHLAQGRFGNFVLQKLLAAPIVQAAHVRQAVGGLDFQGCLAVQTPAVLWRLSEACRRVREGSHDFARKLFNALDLLQNPRDSVDYAWVSLLSLKRPNELPEWVRKGTGGGAASSSSSTDARLSSESTGGENQGDGGEGKKRKELREKTSHLSSANSNPGALGQHNATGALRPAELRRLGDILTPTGVSLALSLLKFPSKSIQPLVVGFKKFLKFLRRGTVMIRKWQAREKSLSASQKENSVSSPVTWEESSLFFQMAIDPQGSRLLEALVKGVGIASKKSGNSSRGEKGRNEESQDADSLSEQGLLPHASIQQLIRSFQGHYAKAALHPRGGFVVTAFYNTAEIELKRRIVRELLEVEDDLKETNYATYVACEVYKFKQNEEAWTTRQEKRSKTRELFKDLLGDEEQQEEEALEEETDGRDNHTSGPSKKKTDLKGKDSETDPSRKAEKAIQSLISGDSVAQQLLEMKPGDEQSNAAGEQLTRKQKEKRGKKKKTLSSTSDNDSDVDDAPNSYLRGAQTNPEDMREAMADLFPEEAGEEKKKKKKKREKDLDYRISCDDQHEETGGDQAPAAFCSSATHEVKKKRKRKDEQREEDEDHPAEKEEKENDPTLEAALYFIEGTRKGISQRQLAKRRKVEAAKVKALTEAPVEVH</sequence>
<dbReference type="VEuPathDB" id="ToxoDB:CSUI_002022"/>
<dbReference type="GO" id="GO:0000472">
    <property type="term" value="P:endonucleolytic cleavage to generate mature 5'-end of SSU-rRNA from (SSU-rRNA, 5.8S rRNA, LSU-rRNA)"/>
    <property type="evidence" value="ECO:0007669"/>
    <property type="project" value="TreeGrafter"/>
</dbReference>
<dbReference type="SUPFAM" id="SSF48371">
    <property type="entry name" value="ARM repeat"/>
    <property type="match status" value="1"/>
</dbReference>
<dbReference type="InterPro" id="IPR001313">
    <property type="entry name" value="Pumilio_RNA-bd_rpt"/>
</dbReference>
<evidence type="ECO:0000256" key="1">
    <source>
        <dbReference type="ARBA" id="ARBA00022737"/>
    </source>
</evidence>
<dbReference type="GO" id="GO:0000447">
    <property type="term" value="P:endonucleolytic cleavage in ITS1 to separate SSU-rRNA from 5.8S rRNA and LSU-rRNA from tricistronic rRNA transcript (SSU-rRNA, 5.8S rRNA, LSU-rRNA)"/>
    <property type="evidence" value="ECO:0007669"/>
    <property type="project" value="TreeGrafter"/>
</dbReference>
<dbReference type="GO" id="GO:0030688">
    <property type="term" value="C:preribosome, small subunit precursor"/>
    <property type="evidence" value="ECO:0007669"/>
    <property type="project" value="TreeGrafter"/>
</dbReference>
<dbReference type="InterPro" id="IPR016024">
    <property type="entry name" value="ARM-type_fold"/>
</dbReference>
<comment type="caution">
    <text evidence="3">The sequence shown here is derived from an EMBL/GenBank/DDBJ whole genome shotgun (WGS) entry which is preliminary data.</text>
</comment>
<dbReference type="PANTHER" id="PTHR13102:SF0">
    <property type="entry name" value="NUCLEOLAR PROTEIN 9"/>
    <property type="match status" value="1"/>
</dbReference>
<reference evidence="3 4" key="1">
    <citation type="journal article" date="2017" name="Int. J. Parasitol.">
        <title>The genome of the protozoan parasite Cystoisospora suis and a reverse vaccinology approach to identify vaccine candidates.</title>
        <authorList>
            <person name="Palmieri N."/>
            <person name="Shrestha A."/>
            <person name="Ruttkowski B."/>
            <person name="Beck T."/>
            <person name="Vogl C."/>
            <person name="Tomley F."/>
            <person name="Blake D.P."/>
            <person name="Joachim A."/>
        </authorList>
    </citation>
    <scope>NUCLEOTIDE SEQUENCE [LARGE SCALE GENOMIC DNA]</scope>
    <source>
        <strain evidence="3 4">Wien I</strain>
    </source>
</reference>
<keyword evidence="4" id="KW-1185">Reference proteome</keyword>
<feature type="compositionally biased region" description="Basic and acidic residues" evidence="2">
    <location>
        <begin position="97"/>
        <end position="135"/>
    </location>
</feature>
<feature type="compositionally biased region" description="Basic and acidic residues" evidence="2">
    <location>
        <begin position="43"/>
        <end position="56"/>
    </location>
</feature>
<dbReference type="GO" id="GO:0000056">
    <property type="term" value="P:ribosomal small subunit export from nucleus"/>
    <property type="evidence" value="ECO:0007669"/>
    <property type="project" value="TreeGrafter"/>
</dbReference>
<feature type="region of interest" description="Disordered" evidence="2">
    <location>
        <begin position="669"/>
        <end position="730"/>
    </location>
</feature>
<feature type="compositionally biased region" description="Basic and acidic residues" evidence="2">
    <location>
        <begin position="1164"/>
        <end position="1173"/>
    </location>
</feature>
<evidence type="ECO:0000313" key="4">
    <source>
        <dbReference type="Proteomes" id="UP000221165"/>
    </source>
</evidence>
<protein>
    <submittedName>
        <fullName evidence="3">Nucleolar protein 9</fullName>
    </submittedName>
</protein>
<dbReference type="InterPro" id="IPR011989">
    <property type="entry name" value="ARM-like"/>
</dbReference>
<feature type="compositionally biased region" description="Basic and acidic residues" evidence="2">
    <location>
        <begin position="701"/>
        <end position="714"/>
    </location>
</feature>
<name>A0A2C6KJA9_9APIC</name>
<proteinExistence type="predicted"/>
<feature type="compositionally biased region" description="Basic and acidic residues" evidence="2">
    <location>
        <begin position="995"/>
        <end position="1014"/>
    </location>
</feature>
<dbReference type="GO" id="GO:0005730">
    <property type="term" value="C:nucleolus"/>
    <property type="evidence" value="ECO:0007669"/>
    <property type="project" value="TreeGrafter"/>
</dbReference>
<feature type="region of interest" description="Disordered" evidence="2">
    <location>
        <begin position="407"/>
        <end position="433"/>
    </location>
</feature>
<feature type="compositionally biased region" description="Acidic residues" evidence="2">
    <location>
        <begin position="968"/>
        <end position="983"/>
    </location>
</feature>
<dbReference type="GO" id="GO:0000480">
    <property type="term" value="P:endonucleolytic cleavage in 5'-ETS of tricistronic rRNA transcript (SSU-rRNA, 5.8S rRNA, LSU-rRNA)"/>
    <property type="evidence" value="ECO:0007669"/>
    <property type="project" value="TreeGrafter"/>
</dbReference>
<keyword evidence="1" id="KW-0677">Repeat</keyword>
<feature type="region of interest" description="Disordered" evidence="2">
    <location>
        <begin position="965"/>
        <end position="1016"/>
    </location>
</feature>
<dbReference type="RefSeq" id="XP_067925805.1">
    <property type="nucleotide sequence ID" value="XM_068062224.1"/>
</dbReference>
<dbReference type="AlphaFoldDB" id="A0A2C6KJA9"/>
<dbReference type="Proteomes" id="UP000221165">
    <property type="component" value="Unassembled WGS sequence"/>
</dbReference>
<dbReference type="GeneID" id="94425435"/>
<evidence type="ECO:0000256" key="2">
    <source>
        <dbReference type="SAM" id="MobiDB-lite"/>
    </source>
</evidence>
<accession>A0A2C6KJA9</accession>
<dbReference type="GO" id="GO:0030686">
    <property type="term" value="C:90S preribosome"/>
    <property type="evidence" value="ECO:0007669"/>
    <property type="project" value="TreeGrafter"/>
</dbReference>
<dbReference type="Gene3D" id="1.25.10.10">
    <property type="entry name" value="Leucine-rich Repeat Variant"/>
    <property type="match status" value="2"/>
</dbReference>
<feature type="region of interest" description="Disordered" evidence="2">
    <location>
        <begin position="842"/>
        <end position="866"/>
    </location>
</feature>